<feature type="transmembrane region" description="Helical" evidence="7">
    <location>
        <begin position="83"/>
        <end position="102"/>
    </location>
</feature>
<comment type="subcellular location">
    <subcellularLocation>
        <location evidence="1 6">Cell membrane</location>
        <topology evidence="1 6">Multi-pass membrane protein</topology>
    </subcellularLocation>
</comment>
<feature type="transmembrane region" description="Helical" evidence="7">
    <location>
        <begin position="5"/>
        <end position="22"/>
    </location>
</feature>
<evidence type="ECO:0000256" key="1">
    <source>
        <dbReference type="ARBA" id="ARBA00004651"/>
    </source>
</evidence>
<keyword evidence="3 6" id="KW-0812">Transmembrane</keyword>
<feature type="transmembrane region" description="Helical" evidence="7">
    <location>
        <begin position="28"/>
        <end position="46"/>
    </location>
</feature>
<dbReference type="RefSeq" id="WP_093193401.1">
    <property type="nucleotide sequence ID" value="NZ_FNEV01000004.1"/>
</dbReference>
<keyword evidence="2" id="KW-1003">Cell membrane</keyword>
<dbReference type="Proteomes" id="UP000199225">
    <property type="component" value="Unassembled WGS sequence"/>
</dbReference>
<evidence type="ECO:0000256" key="3">
    <source>
        <dbReference type="ARBA" id="ARBA00022692"/>
    </source>
</evidence>
<dbReference type="InterPro" id="IPR037185">
    <property type="entry name" value="EmrE-like"/>
</dbReference>
<dbReference type="SUPFAM" id="SSF103481">
    <property type="entry name" value="Multidrug resistance efflux transporter EmrE"/>
    <property type="match status" value="1"/>
</dbReference>
<evidence type="ECO:0000313" key="8">
    <source>
        <dbReference type="EMBL" id="SDJ35475.1"/>
    </source>
</evidence>
<dbReference type="EMBL" id="FNEV01000004">
    <property type="protein sequence ID" value="SDJ35475.1"/>
    <property type="molecule type" value="Genomic_DNA"/>
</dbReference>
<name>A0A1G8T3C6_9BACI</name>
<keyword evidence="5 7" id="KW-0472">Membrane</keyword>
<reference evidence="9" key="1">
    <citation type="submission" date="2016-10" db="EMBL/GenBank/DDBJ databases">
        <authorList>
            <person name="Varghese N."/>
            <person name="Submissions S."/>
        </authorList>
    </citation>
    <scope>NUCLEOTIDE SEQUENCE [LARGE SCALE GENOMIC DNA]</scope>
    <source>
        <strain evidence="9">DSM 4771</strain>
    </source>
</reference>
<feature type="transmembrane region" description="Helical" evidence="7">
    <location>
        <begin position="58"/>
        <end position="77"/>
    </location>
</feature>
<evidence type="ECO:0000313" key="9">
    <source>
        <dbReference type="Proteomes" id="UP000199225"/>
    </source>
</evidence>
<evidence type="ECO:0000256" key="6">
    <source>
        <dbReference type="RuleBase" id="RU003942"/>
    </source>
</evidence>
<dbReference type="GO" id="GO:0005886">
    <property type="term" value="C:plasma membrane"/>
    <property type="evidence" value="ECO:0007669"/>
    <property type="project" value="UniProtKB-SubCell"/>
</dbReference>
<organism evidence="8 9">
    <name type="scientific">Salimicrobium halophilum</name>
    <dbReference type="NCBI Taxonomy" id="86666"/>
    <lineage>
        <taxon>Bacteria</taxon>
        <taxon>Bacillati</taxon>
        <taxon>Bacillota</taxon>
        <taxon>Bacilli</taxon>
        <taxon>Bacillales</taxon>
        <taxon>Bacillaceae</taxon>
        <taxon>Salimicrobium</taxon>
    </lineage>
</organism>
<keyword evidence="4 7" id="KW-1133">Transmembrane helix</keyword>
<comment type="similarity">
    <text evidence="6">Belongs to the drug/metabolite transporter (DMT) superfamily. Small multidrug resistance (SMR) (TC 2.A.7.1) family.</text>
</comment>
<dbReference type="Pfam" id="PF00893">
    <property type="entry name" value="Multi_Drug_Res"/>
    <property type="match status" value="1"/>
</dbReference>
<proteinExistence type="inferred from homology"/>
<protein>
    <submittedName>
        <fullName evidence="8">Paired small multidrug resistance pump</fullName>
    </submittedName>
</protein>
<dbReference type="Gene3D" id="1.10.3730.20">
    <property type="match status" value="1"/>
</dbReference>
<dbReference type="PANTHER" id="PTHR30561">
    <property type="entry name" value="SMR FAMILY PROTON-DEPENDENT DRUG EFFLUX TRANSPORTER SUGE"/>
    <property type="match status" value="1"/>
</dbReference>
<gene>
    <name evidence="8" type="ORF">SAMN04490247_1655</name>
</gene>
<evidence type="ECO:0000256" key="2">
    <source>
        <dbReference type="ARBA" id="ARBA00022475"/>
    </source>
</evidence>
<dbReference type="PANTHER" id="PTHR30561:SF7">
    <property type="entry name" value="GUANIDINIUM EFFLUX SYSTEM SUBUNIT GDNC-RELATED"/>
    <property type="match status" value="1"/>
</dbReference>
<sequence>MNIQWLKVVIAAFFEIGWVIGLKHADSFIEWTGTVIAIIISFYYMIMAGRKLPAGTVYAVFVGIGSAGTVLAGMLFFGESAGTAKLLLIGALLIGVIGLKMVTPDEEEAT</sequence>
<evidence type="ECO:0000256" key="7">
    <source>
        <dbReference type="SAM" id="Phobius"/>
    </source>
</evidence>
<dbReference type="GO" id="GO:0022857">
    <property type="term" value="F:transmembrane transporter activity"/>
    <property type="evidence" value="ECO:0007669"/>
    <property type="project" value="InterPro"/>
</dbReference>
<evidence type="ECO:0000256" key="5">
    <source>
        <dbReference type="ARBA" id="ARBA00023136"/>
    </source>
</evidence>
<accession>A0A1G8T3C6</accession>
<dbReference type="InterPro" id="IPR000390">
    <property type="entry name" value="Small_drug/metabolite_transptr"/>
</dbReference>
<dbReference type="InterPro" id="IPR045324">
    <property type="entry name" value="Small_multidrug_res"/>
</dbReference>
<keyword evidence="9" id="KW-1185">Reference proteome</keyword>
<dbReference type="AlphaFoldDB" id="A0A1G8T3C6"/>
<evidence type="ECO:0000256" key="4">
    <source>
        <dbReference type="ARBA" id="ARBA00022989"/>
    </source>
</evidence>